<protein>
    <submittedName>
        <fullName evidence="8">Uncharacterized protein</fullName>
    </submittedName>
</protein>
<organism evidence="8 9">
    <name type="scientific">Manihot esculenta</name>
    <name type="common">Cassava</name>
    <name type="synonym">Jatropha manihot</name>
    <dbReference type="NCBI Taxonomy" id="3983"/>
    <lineage>
        <taxon>Eukaryota</taxon>
        <taxon>Viridiplantae</taxon>
        <taxon>Streptophyta</taxon>
        <taxon>Embryophyta</taxon>
        <taxon>Tracheophyta</taxon>
        <taxon>Spermatophyta</taxon>
        <taxon>Magnoliopsida</taxon>
        <taxon>eudicotyledons</taxon>
        <taxon>Gunneridae</taxon>
        <taxon>Pentapetalae</taxon>
        <taxon>rosids</taxon>
        <taxon>fabids</taxon>
        <taxon>Malpighiales</taxon>
        <taxon>Euphorbiaceae</taxon>
        <taxon>Crotonoideae</taxon>
        <taxon>Manihoteae</taxon>
        <taxon>Manihot</taxon>
    </lineage>
</organism>
<dbReference type="PANTHER" id="PTHR33102">
    <property type="entry name" value="DVL19-RELATED-RELATED"/>
    <property type="match status" value="1"/>
</dbReference>
<evidence type="ECO:0000256" key="5">
    <source>
        <dbReference type="ARBA" id="ARBA00022989"/>
    </source>
</evidence>
<keyword evidence="4" id="KW-0812">Transmembrane</keyword>
<evidence type="ECO:0000256" key="1">
    <source>
        <dbReference type="ARBA" id="ARBA00004162"/>
    </source>
</evidence>
<dbReference type="AlphaFoldDB" id="A0A2C9VUZ5"/>
<comment type="similarity">
    <text evidence="7">Belongs to the DVL/RTFL small polypeptides family.</text>
</comment>
<sequence length="47" mass="5556">MGCLVFRSRRRAKVQVSGSILKEKRTKLYIIKRCVLMLVCWRDNGDK</sequence>
<proteinExistence type="inferred from homology"/>
<dbReference type="GO" id="GO:0048367">
    <property type="term" value="P:shoot system development"/>
    <property type="evidence" value="ECO:0007669"/>
    <property type="project" value="UniProtKB-ARBA"/>
</dbReference>
<evidence type="ECO:0000313" key="8">
    <source>
        <dbReference type="EMBL" id="OAY48990.1"/>
    </source>
</evidence>
<gene>
    <name evidence="8" type="ORF">MANES_05G021101v8</name>
</gene>
<evidence type="ECO:0000256" key="2">
    <source>
        <dbReference type="ARBA" id="ARBA00022473"/>
    </source>
</evidence>
<dbReference type="GO" id="GO:0008285">
    <property type="term" value="P:negative regulation of cell population proliferation"/>
    <property type="evidence" value="ECO:0007669"/>
    <property type="project" value="InterPro"/>
</dbReference>
<evidence type="ECO:0000313" key="9">
    <source>
        <dbReference type="Proteomes" id="UP000091857"/>
    </source>
</evidence>
<comment type="caution">
    <text evidence="8">The sequence shown here is derived from an EMBL/GenBank/DDBJ whole genome shotgun (WGS) entry which is preliminary data.</text>
</comment>
<evidence type="ECO:0000256" key="4">
    <source>
        <dbReference type="ARBA" id="ARBA00022692"/>
    </source>
</evidence>
<keyword evidence="9" id="KW-1185">Reference proteome</keyword>
<dbReference type="InterPro" id="IPR051525">
    <property type="entry name" value="DVL_RTFL_regulatory"/>
</dbReference>
<dbReference type="Gramene" id="Manes.05G021101.1.v8.1">
    <property type="protein sequence ID" value="Manes.05G021101.1.v8.1.CDS.1"/>
    <property type="gene ID" value="Manes.05G021101.v8.1"/>
</dbReference>
<dbReference type="Pfam" id="PF08137">
    <property type="entry name" value="DVL"/>
    <property type="match status" value="1"/>
</dbReference>
<evidence type="ECO:0000256" key="3">
    <source>
        <dbReference type="ARBA" id="ARBA00022475"/>
    </source>
</evidence>
<dbReference type="GO" id="GO:0005886">
    <property type="term" value="C:plasma membrane"/>
    <property type="evidence" value="ECO:0007669"/>
    <property type="project" value="UniProtKB-SubCell"/>
</dbReference>
<dbReference type="Proteomes" id="UP000091857">
    <property type="component" value="Chromosome 5"/>
</dbReference>
<dbReference type="InterPro" id="IPR012552">
    <property type="entry name" value="DVL"/>
</dbReference>
<evidence type="ECO:0000256" key="7">
    <source>
        <dbReference type="ARBA" id="ARBA00024340"/>
    </source>
</evidence>
<name>A0A2C9VUZ5_MANES</name>
<accession>A0A2C9VUZ5</accession>
<reference evidence="9" key="1">
    <citation type="journal article" date="2016" name="Nat. Biotechnol.">
        <title>Sequencing wild and cultivated cassava and related species reveals extensive interspecific hybridization and genetic diversity.</title>
        <authorList>
            <person name="Bredeson J.V."/>
            <person name="Lyons J.B."/>
            <person name="Prochnik S.E."/>
            <person name="Wu G.A."/>
            <person name="Ha C.M."/>
            <person name="Edsinger-Gonzales E."/>
            <person name="Grimwood J."/>
            <person name="Schmutz J."/>
            <person name="Rabbi I.Y."/>
            <person name="Egesi C."/>
            <person name="Nauluvula P."/>
            <person name="Lebot V."/>
            <person name="Ndunguru J."/>
            <person name="Mkamilo G."/>
            <person name="Bart R.S."/>
            <person name="Setter T.L."/>
            <person name="Gleadow R.M."/>
            <person name="Kulakow P."/>
            <person name="Ferguson M.E."/>
            <person name="Rounsley S."/>
            <person name="Rokhsar D.S."/>
        </authorList>
    </citation>
    <scope>NUCLEOTIDE SEQUENCE [LARGE SCALE GENOMIC DNA]</scope>
    <source>
        <strain evidence="9">cv. AM560-2</strain>
    </source>
</reference>
<keyword evidence="3" id="KW-1003">Cell membrane</keyword>
<evidence type="ECO:0000256" key="6">
    <source>
        <dbReference type="ARBA" id="ARBA00023136"/>
    </source>
</evidence>
<comment type="subcellular location">
    <subcellularLocation>
        <location evidence="1">Cell membrane</location>
        <topology evidence="1">Single-pass membrane protein</topology>
    </subcellularLocation>
</comment>
<keyword evidence="6" id="KW-0472">Membrane</keyword>
<keyword evidence="2" id="KW-0217">Developmental protein</keyword>
<dbReference type="EMBL" id="CM004391">
    <property type="protein sequence ID" value="OAY48990.1"/>
    <property type="molecule type" value="Genomic_DNA"/>
</dbReference>
<keyword evidence="5" id="KW-1133">Transmembrane helix</keyword>